<accession>A0A9P9DFZ4</accession>
<organism evidence="2 3">
    <name type="scientific">Dactylonectria estremocensis</name>
    <dbReference type="NCBI Taxonomy" id="1079267"/>
    <lineage>
        <taxon>Eukaryota</taxon>
        <taxon>Fungi</taxon>
        <taxon>Dikarya</taxon>
        <taxon>Ascomycota</taxon>
        <taxon>Pezizomycotina</taxon>
        <taxon>Sordariomycetes</taxon>
        <taxon>Hypocreomycetidae</taxon>
        <taxon>Hypocreales</taxon>
        <taxon>Nectriaceae</taxon>
        <taxon>Dactylonectria</taxon>
    </lineage>
</organism>
<keyword evidence="3" id="KW-1185">Reference proteome</keyword>
<dbReference type="OrthoDB" id="5061036at2759"/>
<dbReference type="AlphaFoldDB" id="A0A9P9DFZ4"/>
<evidence type="ECO:0000259" key="1">
    <source>
        <dbReference type="Pfam" id="PF20150"/>
    </source>
</evidence>
<comment type="caution">
    <text evidence="2">The sequence shown here is derived from an EMBL/GenBank/DDBJ whole genome shotgun (WGS) entry which is preliminary data.</text>
</comment>
<dbReference type="Pfam" id="PF20150">
    <property type="entry name" value="2EXR"/>
    <property type="match status" value="1"/>
</dbReference>
<feature type="domain" description="2EXR" evidence="1">
    <location>
        <begin position="16"/>
        <end position="159"/>
    </location>
</feature>
<protein>
    <recommendedName>
        <fullName evidence="1">2EXR domain-containing protein</fullName>
    </recommendedName>
</protein>
<name>A0A9P9DFZ4_9HYPO</name>
<dbReference type="Proteomes" id="UP000717696">
    <property type="component" value="Unassembled WGS sequence"/>
</dbReference>
<evidence type="ECO:0000313" key="3">
    <source>
        <dbReference type="Proteomes" id="UP000717696"/>
    </source>
</evidence>
<dbReference type="InterPro" id="IPR045518">
    <property type="entry name" value="2EXR"/>
</dbReference>
<sequence>MAPQQSSGPSVGHFVPQFRKLPTELRLRIWQCALANETVGRTIHVAASPRFVKTMHSCVSTGDGFCGQQERCPEYRSSNQSSAKACVSMTDGYFVMALEASHPEEPASSARFLAISLVCREARDVVTERYPKFLRVNRRHWVHGPAYCLVRCNPALDVLLITDLGDPVRRQGGRDPGPRQAQLRYLPSGDRYFPGDAARFAEFRDMVSAFRSVAFTYTGGHGPLLQDEVRGSGSTRFYLDMTDFSLVSLWSMTAVHKNEDLFNLLMFFTSLEHVYAWPDPTCFPESQKNTVIINSVEDLKTVPLGLDACHAINTSRLDPFDPNRDDLTTTPNYIMWKIQDDSRAVLKSYNAYARTQNDHFADSKERWVAKPRLSPEVGLGCYVSASWAKGE</sequence>
<evidence type="ECO:0000313" key="2">
    <source>
        <dbReference type="EMBL" id="KAH7118558.1"/>
    </source>
</evidence>
<proteinExistence type="predicted"/>
<dbReference type="EMBL" id="JAGMUU010000031">
    <property type="protein sequence ID" value="KAH7118558.1"/>
    <property type="molecule type" value="Genomic_DNA"/>
</dbReference>
<gene>
    <name evidence="2" type="ORF">B0J13DRAFT_195959</name>
</gene>
<reference evidence="2" key="1">
    <citation type="journal article" date="2021" name="Nat. Commun.">
        <title>Genetic determinants of endophytism in the Arabidopsis root mycobiome.</title>
        <authorList>
            <person name="Mesny F."/>
            <person name="Miyauchi S."/>
            <person name="Thiergart T."/>
            <person name="Pickel B."/>
            <person name="Atanasova L."/>
            <person name="Karlsson M."/>
            <person name="Huettel B."/>
            <person name="Barry K.W."/>
            <person name="Haridas S."/>
            <person name="Chen C."/>
            <person name="Bauer D."/>
            <person name="Andreopoulos W."/>
            <person name="Pangilinan J."/>
            <person name="LaButti K."/>
            <person name="Riley R."/>
            <person name="Lipzen A."/>
            <person name="Clum A."/>
            <person name="Drula E."/>
            <person name="Henrissat B."/>
            <person name="Kohler A."/>
            <person name="Grigoriev I.V."/>
            <person name="Martin F.M."/>
            <person name="Hacquard S."/>
        </authorList>
    </citation>
    <scope>NUCLEOTIDE SEQUENCE</scope>
    <source>
        <strain evidence="2">MPI-CAGE-AT-0021</strain>
    </source>
</reference>